<dbReference type="GeneID" id="78478090"/>
<evidence type="ECO:0000256" key="1">
    <source>
        <dbReference type="SAM" id="Phobius"/>
    </source>
</evidence>
<proteinExistence type="predicted"/>
<feature type="transmembrane region" description="Helical" evidence="1">
    <location>
        <begin position="183"/>
        <end position="201"/>
    </location>
</feature>
<keyword evidence="3" id="KW-1185">Reference proteome</keyword>
<dbReference type="Pfam" id="PF11193">
    <property type="entry name" value="DUF2812"/>
    <property type="match status" value="1"/>
</dbReference>
<sequence length="234" mass="26681">MKKFKLCFDKNREMDWLNEMARQGWNLTKFGYGLYTFEPCTPGEYVYNCDLKDRAFSISSDYLSILESQNIQVIPSGGFWFLVRRKASDGPLQLYTDTESRLEQYRKIRRMFRATAIAELMILMFLTWDIAVMVPDNEPLIWTVMFLCALLVGAAALTLMNAVYQTSREIAKIQGKNEESHKCGQWLVAGGMLCMGLSILLRDCVPETVSEMVAGFALGLELVGALNLVFRKFS</sequence>
<keyword evidence="1" id="KW-1133">Transmembrane helix</keyword>
<evidence type="ECO:0008006" key="4">
    <source>
        <dbReference type="Google" id="ProtNLM"/>
    </source>
</evidence>
<feature type="transmembrane region" description="Helical" evidence="1">
    <location>
        <begin position="140"/>
        <end position="163"/>
    </location>
</feature>
<dbReference type="STRING" id="1702221.AALO17_13780"/>
<dbReference type="AlphaFoldDB" id="A0A140DV35"/>
<keyword evidence="1" id="KW-0472">Membrane</keyword>
<name>A0A140DV35_9FIRM</name>
<dbReference type="Proteomes" id="UP000069771">
    <property type="component" value="Chromosome"/>
</dbReference>
<dbReference type="KEGG" id="fro:AALO17_13780"/>
<keyword evidence="1" id="KW-0812">Transmembrane</keyword>
<dbReference type="InterPro" id="IPR021359">
    <property type="entry name" value="DUF2812"/>
</dbReference>
<feature type="transmembrane region" description="Helical" evidence="1">
    <location>
        <begin position="111"/>
        <end position="134"/>
    </location>
</feature>
<dbReference type="RefSeq" id="WP_067556980.1">
    <property type="nucleotide sequence ID" value="NZ_CANSHE010000009.1"/>
</dbReference>
<evidence type="ECO:0000313" key="2">
    <source>
        <dbReference type="EMBL" id="AMK54512.1"/>
    </source>
</evidence>
<gene>
    <name evidence="2" type="ORF">AALO17_13780</name>
</gene>
<accession>A0A140DV35</accession>
<dbReference type="OrthoDB" id="8757095at2"/>
<reference evidence="2 3" key="1">
    <citation type="journal article" date="2016" name="Gut Pathog.">
        <title>Whole genome sequencing of "Faecalibaculum rodentium" ALO17, isolated from C57BL/6J laboratory mouse feces.</title>
        <authorList>
            <person name="Lim S."/>
            <person name="Chang D.H."/>
            <person name="Ahn S."/>
            <person name="Kim B.C."/>
        </authorList>
    </citation>
    <scope>NUCLEOTIDE SEQUENCE [LARGE SCALE GENOMIC DNA]</scope>
    <source>
        <strain evidence="2 3">Alo17</strain>
    </source>
</reference>
<dbReference type="EMBL" id="CP011391">
    <property type="protein sequence ID" value="AMK54512.1"/>
    <property type="molecule type" value="Genomic_DNA"/>
</dbReference>
<organism evidence="2 3">
    <name type="scientific">Faecalibaculum rodentium</name>
    <dbReference type="NCBI Taxonomy" id="1702221"/>
    <lineage>
        <taxon>Bacteria</taxon>
        <taxon>Bacillati</taxon>
        <taxon>Bacillota</taxon>
        <taxon>Erysipelotrichia</taxon>
        <taxon>Erysipelotrichales</taxon>
        <taxon>Erysipelotrichaceae</taxon>
        <taxon>Faecalibaculum</taxon>
    </lineage>
</organism>
<evidence type="ECO:0000313" key="3">
    <source>
        <dbReference type="Proteomes" id="UP000069771"/>
    </source>
</evidence>
<feature type="transmembrane region" description="Helical" evidence="1">
    <location>
        <begin position="213"/>
        <end position="230"/>
    </location>
</feature>
<protein>
    <recommendedName>
        <fullName evidence="4">DUF2812 domain-containing protein</fullName>
    </recommendedName>
</protein>